<name>A0A517QFS9_9PLAN</name>
<dbReference type="AlphaFoldDB" id="A0A517QFS9"/>
<keyword evidence="2" id="KW-1185">Reference proteome</keyword>
<gene>
    <name evidence="1" type="ORF">Enr10x_58580</name>
</gene>
<organism evidence="1 2">
    <name type="scientific">Gimesia panareensis</name>
    <dbReference type="NCBI Taxonomy" id="2527978"/>
    <lineage>
        <taxon>Bacteria</taxon>
        <taxon>Pseudomonadati</taxon>
        <taxon>Planctomycetota</taxon>
        <taxon>Planctomycetia</taxon>
        <taxon>Planctomycetales</taxon>
        <taxon>Planctomycetaceae</taxon>
        <taxon>Gimesia</taxon>
    </lineage>
</organism>
<sequence>MAVPIELDRYGVGKVTYPGIKKIESANYSRSHGITPDICQVVMTPQTLDPDEAGYEPIEPDGYLLFEFDSNTVTQNILGNVGTTSKTTKILMQGCRPDKAAVRKSSTSESWTIPIYDRRWKWKYGSYSGHWNVKKNGVIESRKERTPRELADMCLEAMGEKRYDTEALDDLEKKKSLKYRKKVRPEVHWDRIPPAQALNDLVTPLGYRVCLGWDDRVRICKYGVGELLPTDDLMSGGFDANLPEIPDSTTVLGGITMHEAMWEMEPVGLDLDGDWRPINHLSYAPRDIVFKPDWRFSIPPNFPEIRLKFDEIKNNIKPTDDEYKKRKEQHALAVQTVYRCYRLTYPVNTEEKETLRKRYDELGADLAKLVDDGSRPGDKGYDRLYAKYTAARRELFLKSEPVLPGPKQKNPRTGKLGDYKLQEFEQILPIFETRAELAVDSYTGKLIRKQPEVTGIYYDFVEKYANTISVGEILNSQITFDVLPEQGILKFSEPITRDVKVKIDDQTKTLTLPAQLRVKIATPLKSTVGETARYTYIYETPKNYRTTPAELPDNLPEGVRKITGGTDTKVVIRNEIVQAYQARYEVRDISGEERTVLLSVVDNSETEELKKLALATIDVEYLKILTENAGSGVYAGLKPMNLDGAIQQVAISRNTTGGMTTTISRNSEVDIYVPTFDERQRNQDLKEMIKAHNETVDTTQQVNTKGD</sequence>
<protein>
    <submittedName>
        <fullName evidence="1">Uncharacterized protein</fullName>
    </submittedName>
</protein>
<dbReference type="EMBL" id="CP037421">
    <property type="protein sequence ID" value="QDT30492.1"/>
    <property type="molecule type" value="Genomic_DNA"/>
</dbReference>
<evidence type="ECO:0000313" key="1">
    <source>
        <dbReference type="EMBL" id="QDT30492.1"/>
    </source>
</evidence>
<evidence type="ECO:0000313" key="2">
    <source>
        <dbReference type="Proteomes" id="UP000315647"/>
    </source>
</evidence>
<dbReference type="Proteomes" id="UP000315647">
    <property type="component" value="Chromosome"/>
</dbReference>
<dbReference type="RefSeq" id="WP_145452440.1">
    <property type="nucleotide sequence ID" value="NZ_CP037421.1"/>
</dbReference>
<reference evidence="1 2" key="1">
    <citation type="submission" date="2019-03" db="EMBL/GenBank/DDBJ databases">
        <title>Deep-cultivation of Planctomycetes and their phenomic and genomic characterization uncovers novel biology.</title>
        <authorList>
            <person name="Wiegand S."/>
            <person name="Jogler M."/>
            <person name="Boedeker C."/>
            <person name="Pinto D."/>
            <person name="Vollmers J."/>
            <person name="Rivas-Marin E."/>
            <person name="Kohn T."/>
            <person name="Peeters S.H."/>
            <person name="Heuer A."/>
            <person name="Rast P."/>
            <person name="Oberbeckmann S."/>
            <person name="Bunk B."/>
            <person name="Jeske O."/>
            <person name="Meyerdierks A."/>
            <person name="Storesund J.E."/>
            <person name="Kallscheuer N."/>
            <person name="Luecker S."/>
            <person name="Lage O.M."/>
            <person name="Pohl T."/>
            <person name="Merkel B.J."/>
            <person name="Hornburger P."/>
            <person name="Mueller R.-W."/>
            <person name="Bruemmer F."/>
            <person name="Labrenz M."/>
            <person name="Spormann A.M."/>
            <person name="Op den Camp H."/>
            <person name="Overmann J."/>
            <person name="Amann R."/>
            <person name="Jetten M.S.M."/>
            <person name="Mascher T."/>
            <person name="Medema M.H."/>
            <person name="Devos D.P."/>
            <person name="Kaster A.-K."/>
            <person name="Ovreas L."/>
            <person name="Rohde M."/>
            <person name="Galperin M.Y."/>
            <person name="Jogler C."/>
        </authorList>
    </citation>
    <scope>NUCLEOTIDE SEQUENCE [LARGE SCALE GENOMIC DNA]</scope>
    <source>
        <strain evidence="1 2">Enr10</strain>
    </source>
</reference>
<proteinExistence type="predicted"/>
<accession>A0A517QFS9</accession>